<dbReference type="Gene3D" id="3.40.50.2300">
    <property type="match status" value="1"/>
</dbReference>
<name>A0A8E6EUM1_9BACT</name>
<evidence type="ECO:0000259" key="2">
    <source>
        <dbReference type="PROSITE" id="PS50110"/>
    </source>
</evidence>
<dbReference type="PROSITE" id="PS50110">
    <property type="entry name" value="RESPONSE_REGULATORY"/>
    <property type="match status" value="1"/>
</dbReference>
<keyword evidence="1" id="KW-0597">Phosphoprotein</keyword>
<proteinExistence type="predicted"/>
<dbReference type="GO" id="GO:0000160">
    <property type="term" value="P:phosphorelay signal transduction system"/>
    <property type="evidence" value="ECO:0007669"/>
    <property type="project" value="InterPro"/>
</dbReference>
<feature type="domain" description="Response regulatory" evidence="2">
    <location>
        <begin position="5"/>
        <end position="133"/>
    </location>
</feature>
<reference evidence="3" key="1">
    <citation type="submission" date="2021-05" db="EMBL/GenBank/DDBJ databases">
        <title>Complete genome sequence of the cellulolytic planctomycete Telmatocola sphagniphila SP2T and characterization of the first cellulase from planctomycetes.</title>
        <authorList>
            <person name="Rakitin A.L."/>
            <person name="Beletsky A.V."/>
            <person name="Naumoff D.G."/>
            <person name="Kulichevskaya I.S."/>
            <person name="Mardanov A.V."/>
            <person name="Ravin N.V."/>
            <person name="Dedysh S.N."/>
        </authorList>
    </citation>
    <scope>NUCLEOTIDE SEQUENCE</scope>
    <source>
        <strain evidence="3">SP2T</strain>
    </source>
</reference>
<dbReference type="EMBL" id="CP074694">
    <property type="protein sequence ID" value="QVL33859.1"/>
    <property type="molecule type" value="Genomic_DNA"/>
</dbReference>
<sequence length="147" mass="16691">MTGKVILLVEDNQDDEELALLAFKKGLVLNEVVVARDGVEAIDYLFGTGPHAGRNVSELPQMMLLDLKLPRMDGHEVLRRVRADPRTRRLPVVILTSSREEEDLIQGYDLGANSYVRKPVDFTHFVDAVRQLQMYWLILNEPPPVRG</sequence>
<evidence type="ECO:0000313" key="4">
    <source>
        <dbReference type="Proteomes" id="UP000676194"/>
    </source>
</evidence>
<dbReference type="SMART" id="SM00448">
    <property type="entry name" value="REC"/>
    <property type="match status" value="1"/>
</dbReference>
<dbReference type="InterPro" id="IPR052893">
    <property type="entry name" value="TCS_response_regulator"/>
</dbReference>
<dbReference type="InterPro" id="IPR011006">
    <property type="entry name" value="CheY-like_superfamily"/>
</dbReference>
<evidence type="ECO:0000256" key="1">
    <source>
        <dbReference type="PROSITE-ProRule" id="PRU00169"/>
    </source>
</evidence>
<gene>
    <name evidence="3" type="ORF">KIH39_08125</name>
</gene>
<dbReference type="AlphaFoldDB" id="A0A8E6EUM1"/>
<protein>
    <submittedName>
        <fullName evidence="3">Response regulator</fullName>
    </submittedName>
</protein>
<dbReference type="PANTHER" id="PTHR44520">
    <property type="entry name" value="RESPONSE REGULATOR RCP1-RELATED"/>
    <property type="match status" value="1"/>
</dbReference>
<dbReference type="PANTHER" id="PTHR44520:SF1">
    <property type="entry name" value="TWO-COMPONENT SYSTEM REGULATORY PROTEIN"/>
    <property type="match status" value="1"/>
</dbReference>
<dbReference type="SUPFAM" id="SSF52172">
    <property type="entry name" value="CheY-like"/>
    <property type="match status" value="1"/>
</dbReference>
<feature type="modified residue" description="4-aspartylphosphate" evidence="1">
    <location>
        <position position="66"/>
    </location>
</feature>
<keyword evidence="4" id="KW-1185">Reference proteome</keyword>
<evidence type="ECO:0000313" key="3">
    <source>
        <dbReference type="EMBL" id="QVL33859.1"/>
    </source>
</evidence>
<dbReference type="InterPro" id="IPR001789">
    <property type="entry name" value="Sig_transdc_resp-reg_receiver"/>
</dbReference>
<dbReference type="KEGG" id="tsph:KIH39_08125"/>
<organism evidence="3 4">
    <name type="scientific">Telmatocola sphagniphila</name>
    <dbReference type="NCBI Taxonomy" id="1123043"/>
    <lineage>
        <taxon>Bacteria</taxon>
        <taxon>Pseudomonadati</taxon>
        <taxon>Planctomycetota</taxon>
        <taxon>Planctomycetia</taxon>
        <taxon>Gemmatales</taxon>
        <taxon>Gemmataceae</taxon>
    </lineage>
</organism>
<dbReference type="Pfam" id="PF00072">
    <property type="entry name" value="Response_reg"/>
    <property type="match status" value="1"/>
</dbReference>
<dbReference type="CDD" id="cd17557">
    <property type="entry name" value="REC_Rcp-like"/>
    <property type="match status" value="1"/>
</dbReference>
<accession>A0A8E6EUM1</accession>
<dbReference type="RefSeq" id="WP_213498840.1">
    <property type="nucleotide sequence ID" value="NZ_CP074694.1"/>
</dbReference>
<dbReference type="Proteomes" id="UP000676194">
    <property type="component" value="Chromosome"/>
</dbReference>